<proteinExistence type="inferred from homology"/>
<accession>A0A2H0UJ82</accession>
<sequence>MKLWLYMYFYFDNHLHSSYNAKRMEKKRNENEDLELEMEVGDELEDESLEIEDETSADKLKRLREKLKLAEKDKMSALEELQRARADFLNARRRLDEEKVSDRTRMTAGLIEDILPLADSFDMALGDPAFETAPDNLKKGLQGIYLQLSSILKGYGAEAFGKTGDEFDPNIHEALADNGNGSVVKDVVLKGYKMNDKIIRHAKVTVE</sequence>
<dbReference type="GO" id="GO:0051087">
    <property type="term" value="F:protein-folding chaperone binding"/>
    <property type="evidence" value="ECO:0007669"/>
    <property type="project" value="InterPro"/>
</dbReference>
<keyword evidence="3" id="KW-0963">Cytoplasm</keyword>
<dbReference type="InterPro" id="IPR000740">
    <property type="entry name" value="GrpE"/>
</dbReference>
<dbReference type="Gene3D" id="3.90.20.20">
    <property type="match status" value="1"/>
</dbReference>
<dbReference type="GO" id="GO:0051082">
    <property type="term" value="F:unfolded protein binding"/>
    <property type="evidence" value="ECO:0007669"/>
    <property type="project" value="TreeGrafter"/>
</dbReference>
<evidence type="ECO:0000313" key="7">
    <source>
        <dbReference type="Proteomes" id="UP000229612"/>
    </source>
</evidence>
<organism evidence="6 7">
    <name type="scientific">Candidatus Kaiserbacteria bacterium CG10_big_fil_rev_8_21_14_0_10_44_10</name>
    <dbReference type="NCBI Taxonomy" id="1974606"/>
    <lineage>
        <taxon>Bacteria</taxon>
        <taxon>Candidatus Kaiseribacteriota</taxon>
    </lineage>
</organism>
<keyword evidence="5" id="KW-0175">Coiled coil</keyword>
<name>A0A2H0UJ82_9BACT</name>
<dbReference type="PRINTS" id="PR00773">
    <property type="entry name" value="GRPEPROTEIN"/>
</dbReference>
<dbReference type="Proteomes" id="UP000229612">
    <property type="component" value="Unassembled WGS sequence"/>
</dbReference>
<dbReference type="PANTHER" id="PTHR21237">
    <property type="entry name" value="GRPE PROTEIN"/>
    <property type="match status" value="1"/>
</dbReference>
<gene>
    <name evidence="3 6" type="primary">grpE</name>
    <name evidence="6" type="ORF">COU14_02680</name>
</gene>
<dbReference type="EMBL" id="PFBG01000029">
    <property type="protein sequence ID" value="PIR85756.1"/>
    <property type="molecule type" value="Genomic_DNA"/>
</dbReference>
<keyword evidence="2 3" id="KW-0143">Chaperone</keyword>
<dbReference type="AlphaFoldDB" id="A0A2H0UJ82"/>
<comment type="function">
    <text evidence="3">Participates actively in the response to hyperosmotic and heat shock by preventing the aggregation of stress-denatured proteins, in association with DnaK and GrpE. It is the nucleotide exchange factor for DnaK and may function as a thermosensor. Unfolded proteins bind initially to DnaJ; upon interaction with the DnaJ-bound protein, DnaK hydrolyzes its bound ATP, resulting in the formation of a stable complex. GrpE releases ADP from DnaK; ATP binding to DnaK triggers the release of the substrate protein, thus completing the reaction cycle. Several rounds of ATP-dependent interactions between DnaJ, DnaK and GrpE are required for fully efficient folding.</text>
</comment>
<dbReference type="Pfam" id="PF01025">
    <property type="entry name" value="GrpE"/>
    <property type="match status" value="1"/>
</dbReference>
<comment type="subcellular location">
    <subcellularLocation>
        <location evidence="3">Cytoplasm</location>
    </subcellularLocation>
</comment>
<evidence type="ECO:0000256" key="2">
    <source>
        <dbReference type="ARBA" id="ARBA00023186"/>
    </source>
</evidence>
<dbReference type="CDD" id="cd00446">
    <property type="entry name" value="GrpE"/>
    <property type="match status" value="1"/>
</dbReference>
<reference evidence="7" key="1">
    <citation type="submission" date="2017-09" db="EMBL/GenBank/DDBJ databases">
        <title>Depth-based differentiation of microbial function through sediment-hosted aquifers and enrichment of novel symbionts in the deep terrestrial subsurface.</title>
        <authorList>
            <person name="Probst A.J."/>
            <person name="Ladd B."/>
            <person name="Jarett J.K."/>
            <person name="Geller-Mcgrath D.E."/>
            <person name="Sieber C.M.K."/>
            <person name="Emerson J.B."/>
            <person name="Anantharaman K."/>
            <person name="Thomas B.C."/>
            <person name="Malmstrom R."/>
            <person name="Stieglmeier M."/>
            <person name="Klingl A."/>
            <person name="Woyke T."/>
            <person name="Ryan C.M."/>
            <person name="Banfield J.F."/>
        </authorList>
    </citation>
    <scope>NUCLEOTIDE SEQUENCE [LARGE SCALE GENOMIC DNA]</scope>
</reference>
<evidence type="ECO:0000256" key="5">
    <source>
        <dbReference type="SAM" id="Coils"/>
    </source>
</evidence>
<evidence type="ECO:0000256" key="4">
    <source>
        <dbReference type="RuleBase" id="RU004478"/>
    </source>
</evidence>
<dbReference type="GO" id="GO:0042803">
    <property type="term" value="F:protein homodimerization activity"/>
    <property type="evidence" value="ECO:0007669"/>
    <property type="project" value="InterPro"/>
</dbReference>
<dbReference type="InterPro" id="IPR013805">
    <property type="entry name" value="GrpE_CC"/>
</dbReference>
<keyword evidence="3" id="KW-0346">Stress response</keyword>
<dbReference type="InterPro" id="IPR009012">
    <property type="entry name" value="GrpE_head"/>
</dbReference>
<dbReference type="Gene3D" id="2.30.22.10">
    <property type="entry name" value="Head domain of nucleotide exchange factor GrpE"/>
    <property type="match status" value="1"/>
</dbReference>
<feature type="coiled-coil region" evidence="5">
    <location>
        <begin position="24"/>
        <end position="98"/>
    </location>
</feature>
<dbReference type="SUPFAM" id="SSF58014">
    <property type="entry name" value="Coiled-coil domain of nucleotide exchange factor GrpE"/>
    <property type="match status" value="1"/>
</dbReference>
<dbReference type="GO" id="GO:0005737">
    <property type="term" value="C:cytoplasm"/>
    <property type="evidence" value="ECO:0007669"/>
    <property type="project" value="UniProtKB-SubCell"/>
</dbReference>
<comment type="caution">
    <text evidence="6">The sequence shown here is derived from an EMBL/GenBank/DDBJ whole genome shotgun (WGS) entry which is preliminary data.</text>
</comment>
<comment type="similarity">
    <text evidence="1 3 4">Belongs to the GrpE family.</text>
</comment>
<dbReference type="SUPFAM" id="SSF51064">
    <property type="entry name" value="Head domain of nucleotide exchange factor GrpE"/>
    <property type="match status" value="1"/>
</dbReference>
<evidence type="ECO:0000256" key="3">
    <source>
        <dbReference type="HAMAP-Rule" id="MF_01151"/>
    </source>
</evidence>
<evidence type="ECO:0000313" key="6">
    <source>
        <dbReference type="EMBL" id="PIR85756.1"/>
    </source>
</evidence>
<comment type="subunit">
    <text evidence="3">Homodimer.</text>
</comment>
<protein>
    <recommendedName>
        <fullName evidence="3">Protein GrpE</fullName>
    </recommendedName>
    <alternativeName>
        <fullName evidence="3">HSP-70 cofactor</fullName>
    </alternativeName>
</protein>
<evidence type="ECO:0000256" key="1">
    <source>
        <dbReference type="ARBA" id="ARBA00009054"/>
    </source>
</evidence>
<dbReference type="GO" id="GO:0000774">
    <property type="term" value="F:adenyl-nucleotide exchange factor activity"/>
    <property type="evidence" value="ECO:0007669"/>
    <property type="project" value="InterPro"/>
</dbReference>
<dbReference type="GO" id="GO:0006457">
    <property type="term" value="P:protein folding"/>
    <property type="evidence" value="ECO:0007669"/>
    <property type="project" value="InterPro"/>
</dbReference>
<dbReference type="HAMAP" id="MF_01151">
    <property type="entry name" value="GrpE"/>
    <property type="match status" value="1"/>
</dbReference>
<dbReference type="PANTHER" id="PTHR21237:SF23">
    <property type="entry name" value="GRPE PROTEIN HOMOLOG, MITOCHONDRIAL"/>
    <property type="match status" value="1"/>
</dbReference>